<name>A0A0N0XKK9_9NEIS</name>
<feature type="region of interest" description="Disordered" evidence="1">
    <location>
        <begin position="59"/>
        <end position="83"/>
    </location>
</feature>
<proteinExistence type="predicted"/>
<reference evidence="2 3" key="1">
    <citation type="submission" date="2015-07" db="EMBL/GenBank/DDBJ databases">
        <title>Draft genome sequence of the Amantichitinum ursilacus IGB-41, a new chitin-degrading bacterium.</title>
        <authorList>
            <person name="Kirstahler P."/>
            <person name="Guenther M."/>
            <person name="Grumaz C."/>
            <person name="Rupp S."/>
            <person name="Zibek S."/>
            <person name="Sohn K."/>
        </authorList>
    </citation>
    <scope>NUCLEOTIDE SEQUENCE [LARGE SCALE GENOMIC DNA]</scope>
    <source>
        <strain evidence="2 3">IGB-41</strain>
    </source>
</reference>
<gene>
    <name evidence="2" type="ORF">WG78_04370</name>
</gene>
<protein>
    <submittedName>
        <fullName evidence="2">Uncharacterized protein</fullName>
    </submittedName>
</protein>
<organism evidence="2 3">
    <name type="scientific">Amantichitinum ursilacus</name>
    <dbReference type="NCBI Taxonomy" id="857265"/>
    <lineage>
        <taxon>Bacteria</taxon>
        <taxon>Pseudomonadati</taxon>
        <taxon>Pseudomonadota</taxon>
        <taxon>Betaproteobacteria</taxon>
        <taxon>Neisseriales</taxon>
        <taxon>Chitinibacteraceae</taxon>
        <taxon>Amantichitinum</taxon>
    </lineage>
</organism>
<keyword evidence="3" id="KW-1185">Reference proteome</keyword>
<dbReference type="Proteomes" id="UP000037939">
    <property type="component" value="Unassembled WGS sequence"/>
</dbReference>
<evidence type="ECO:0000313" key="2">
    <source>
        <dbReference type="EMBL" id="KPC54777.1"/>
    </source>
</evidence>
<accession>A0A0N0XKK9</accession>
<dbReference type="AlphaFoldDB" id="A0A0N0XKK9"/>
<sequence>MTTPNIDFDRIRNQLDAWEIEINRQLHDPSPDEFQQEMRRRHGPQIAIWIDELEQKRDTLQVRGGQPQPAPEDQLSPPNLKDPGDAVAVADIYSTIGYLRSQIGVH</sequence>
<comment type="caution">
    <text evidence="2">The sequence shown here is derived from an EMBL/GenBank/DDBJ whole genome shotgun (WGS) entry which is preliminary data.</text>
</comment>
<evidence type="ECO:0000313" key="3">
    <source>
        <dbReference type="Proteomes" id="UP000037939"/>
    </source>
</evidence>
<evidence type="ECO:0000256" key="1">
    <source>
        <dbReference type="SAM" id="MobiDB-lite"/>
    </source>
</evidence>
<dbReference type="EMBL" id="LAQT01000002">
    <property type="protein sequence ID" value="KPC54777.1"/>
    <property type="molecule type" value="Genomic_DNA"/>
</dbReference>
<dbReference type="RefSeq" id="WP_053936550.1">
    <property type="nucleotide sequence ID" value="NZ_LAQT01000002.1"/>
</dbReference>